<feature type="transmembrane region" description="Helical" evidence="1">
    <location>
        <begin position="20"/>
        <end position="41"/>
    </location>
</feature>
<accession>A0ABW0ZU93</accession>
<reference evidence="3" key="1">
    <citation type="journal article" date="2019" name="Int. J. Syst. Evol. Microbiol.">
        <title>The Global Catalogue of Microorganisms (GCM) 10K type strain sequencing project: providing services to taxonomists for standard genome sequencing and annotation.</title>
        <authorList>
            <consortium name="The Broad Institute Genomics Platform"/>
            <consortium name="The Broad Institute Genome Sequencing Center for Infectious Disease"/>
            <person name="Wu L."/>
            <person name="Ma J."/>
        </authorList>
    </citation>
    <scope>NUCLEOTIDE SEQUENCE [LARGE SCALE GENOMIC DNA]</scope>
    <source>
        <strain evidence="3">KCTC 42087</strain>
    </source>
</reference>
<feature type="transmembrane region" description="Helical" evidence="1">
    <location>
        <begin position="140"/>
        <end position="158"/>
    </location>
</feature>
<keyword evidence="3" id="KW-1185">Reference proteome</keyword>
<dbReference type="EMBL" id="JBHSON010000003">
    <property type="protein sequence ID" value="MFC5744480.1"/>
    <property type="molecule type" value="Genomic_DNA"/>
</dbReference>
<feature type="transmembrane region" description="Helical" evidence="1">
    <location>
        <begin position="48"/>
        <end position="69"/>
    </location>
</feature>
<comment type="caution">
    <text evidence="2">The sequence shown here is derived from an EMBL/GenBank/DDBJ whole genome shotgun (WGS) entry which is preliminary data.</text>
</comment>
<feature type="transmembrane region" description="Helical" evidence="1">
    <location>
        <begin position="75"/>
        <end position="93"/>
    </location>
</feature>
<keyword evidence="1" id="KW-1133">Transmembrane helix</keyword>
<dbReference type="RefSeq" id="WP_378279685.1">
    <property type="nucleotide sequence ID" value="NZ_JBHSON010000003.1"/>
</dbReference>
<gene>
    <name evidence="2" type="ORF">ACFPZN_02510</name>
</gene>
<organism evidence="2 3">
    <name type="scientific">Actinomadura rugatobispora</name>
    <dbReference type="NCBI Taxonomy" id="1994"/>
    <lineage>
        <taxon>Bacteria</taxon>
        <taxon>Bacillati</taxon>
        <taxon>Actinomycetota</taxon>
        <taxon>Actinomycetes</taxon>
        <taxon>Streptosporangiales</taxon>
        <taxon>Thermomonosporaceae</taxon>
        <taxon>Actinomadura</taxon>
    </lineage>
</organism>
<name>A0ABW0ZU93_9ACTN</name>
<sequence>MTATGAPPPETPQASGLRRFGTSLGAVVGPTTLLTALLYYFGWSHAYWFFNYFGVHSTALGLTTTDYLLRSLDALFAPLTVTACGALVVFWAHTELRARLTAGPRPRLMRVLRVCMAAAGLVLASAGLVSAFTTTPLTRFLVVPPLALGGGVLLLAYANHLHRRPEGPAAVVEWIVVFTLVSLSLFWAAQLYSSAVGEGRARRYVANLADYPDVVIYSEKSLRITAPGVREVRCAEPASAYRFRYDGLKLVIRSGDQYVFLSRAWTRRNGTAILLPRASSFRLEFLPTTSRGTVPAPAC</sequence>
<protein>
    <submittedName>
        <fullName evidence="2">Uncharacterized protein</fullName>
    </submittedName>
</protein>
<keyword evidence="1" id="KW-0812">Transmembrane</keyword>
<evidence type="ECO:0000313" key="2">
    <source>
        <dbReference type="EMBL" id="MFC5744480.1"/>
    </source>
</evidence>
<evidence type="ECO:0000256" key="1">
    <source>
        <dbReference type="SAM" id="Phobius"/>
    </source>
</evidence>
<keyword evidence="1" id="KW-0472">Membrane</keyword>
<dbReference type="Proteomes" id="UP001596074">
    <property type="component" value="Unassembled WGS sequence"/>
</dbReference>
<feature type="transmembrane region" description="Helical" evidence="1">
    <location>
        <begin position="114"/>
        <end position="134"/>
    </location>
</feature>
<feature type="transmembrane region" description="Helical" evidence="1">
    <location>
        <begin position="170"/>
        <end position="189"/>
    </location>
</feature>
<evidence type="ECO:0000313" key="3">
    <source>
        <dbReference type="Proteomes" id="UP001596074"/>
    </source>
</evidence>
<proteinExistence type="predicted"/>